<name>A0ABX1SFL3_9PSEU</name>
<keyword evidence="5" id="KW-1185">Reference proteome</keyword>
<sequence>MSDSSMLERPTDAALEIRLHSPAPAVVVVRPAGELDLVSAPLLVERVQFQLRFHEHVVVDLRDITFLASSGLRGLLDVRKAACAAGVTLYLTSADTPGVARVLALTGLAEVLPIVAASTEELVASLVYAERLRKR</sequence>
<dbReference type="Pfam" id="PF01740">
    <property type="entry name" value="STAS"/>
    <property type="match status" value="1"/>
</dbReference>
<reference evidence="4 5" key="1">
    <citation type="submission" date="2020-04" db="EMBL/GenBank/DDBJ databases">
        <authorList>
            <person name="Klaysubun C."/>
            <person name="Duangmal K."/>
            <person name="Lipun K."/>
        </authorList>
    </citation>
    <scope>NUCLEOTIDE SEQUENCE [LARGE SCALE GENOMIC DNA]</scope>
    <source>
        <strain evidence="4 5">K10HN5</strain>
    </source>
</reference>
<feature type="domain" description="STAS" evidence="3">
    <location>
        <begin position="24"/>
        <end position="125"/>
    </location>
</feature>
<accession>A0ABX1SFL3</accession>
<dbReference type="InterPro" id="IPR002645">
    <property type="entry name" value="STAS_dom"/>
</dbReference>
<dbReference type="SUPFAM" id="SSF52091">
    <property type="entry name" value="SpoIIaa-like"/>
    <property type="match status" value="1"/>
</dbReference>
<gene>
    <name evidence="4" type="ORF">HF526_23970</name>
</gene>
<dbReference type="InterPro" id="IPR003658">
    <property type="entry name" value="Anti-sigma_ant"/>
</dbReference>
<dbReference type="NCBIfam" id="TIGR00377">
    <property type="entry name" value="ant_ant_sig"/>
    <property type="match status" value="1"/>
</dbReference>
<dbReference type="EMBL" id="JAAXLA010000054">
    <property type="protein sequence ID" value="NMI00346.1"/>
    <property type="molecule type" value="Genomic_DNA"/>
</dbReference>
<dbReference type="Gene3D" id="3.30.750.24">
    <property type="entry name" value="STAS domain"/>
    <property type="match status" value="1"/>
</dbReference>
<comment type="similarity">
    <text evidence="1 2">Belongs to the anti-sigma-factor antagonist family.</text>
</comment>
<organism evidence="4 5">
    <name type="scientific">Pseudonocardia acidicola</name>
    <dbReference type="NCBI Taxonomy" id="2724939"/>
    <lineage>
        <taxon>Bacteria</taxon>
        <taxon>Bacillati</taxon>
        <taxon>Actinomycetota</taxon>
        <taxon>Actinomycetes</taxon>
        <taxon>Pseudonocardiales</taxon>
        <taxon>Pseudonocardiaceae</taxon>
        <taxon>Pseudonocardia</taxon>
    </lineage>
</organism>
<evidence type="ECO:0000313" key="5">
    <source>
        <dbReference type="Proteomes" id="UP000820669"/>
    </source>
</evidence>
<evidence type="ECO:0000256" key="1">
    <source>
        <dbReference type="ARBA" id="ARBA00009013"/>
    </source>
</evidence>
<protein>
    <recommendedName>
        <fullName evidence="2">Anti-sigma factor antagonist</fullName>
    </recommendedName>
</protein>
<dbReference type="PANTHER" id="PTHR33495">
    <property type="entry name" value="ANTI-SIGMA FACTOR ANTAGONIST TM_1081-RELATED-RELATED"/>
    <property type="match status" value="1"/>
</dbReference>
<dbReference type="CDD" id="cd07043">
    <property type="entry name" value="STAS_anti-anti-sigma_factors"/>
    <property type="match status" value="1"/>
</dbReference>
<proteinExistence type="inferred from homology"/>
<comment type="caution">
    <text evidence="4">The sequence shown here is derived from an EMBL/GenBank/DDBJ whole genome shotgun (WGS) entry which is preliminary data.</text>
</comment>
<dbReference type="InterPro" id="IPR036513">
    <property type="entry name" value="STAS_dom_sf"/>
</dbReference>
<evidence type="ECO:0000313" key="4">
    <source>
        <dbReference type="EMBL" id="NMI00346.1"/>
    </source>
</evidence>
<dbReference type="PROSITE" id="PS50801">
    <property type="entry name" value="STAS"/>
    <property type="match status" value="1"/>
</dbReference>
<dbReference type="Proteomes" id="UP000820669">
    <property type="component" value="Unassembled WGS sequence"/>
</dbReference>
<evidence type="ECO:0000259" key="3">
    <source>
        <dbReference type="PROSITE" id="PS50801"/>
    </source>
</evidence>
<dbReference type="RefSeq" id="WP_169383819.1">
    <property type="nucleotide sequence ID" value="NZ_JAAXLA010000054.1"/>
</dbReference>
<dbReference type="PANTHER" id="PTHR33495:SF2">
    <property type="entry name" value="ANTI-SIGMA FACTOR ANTAGONIST TM_1081-RELATED"/>
    <property type="match status" value="1"/>
</dbReference>
<evidence type="ECO:0000256" key="2">
    <source>
        <dbReference type="RuleBase" id="RU003749"/>
    </source>
</evidence>